<dbReference type="Proteomes" id="UP000037505">
    <property type="component" value="Unassembled WGS sequence"/>
</dbReference>
<dbReference type="PROSITE" id="PS00463">
    <property type="entry name" value="ZN2_CY6_FUNGAL_1"/>
    <property type="match status" value="1"/>
</dbReference>
<feature type="compositionally biased region" description="Polar residues" evidence="5">
    <location>
        <begin position="249"/>
        <end position="258"/>
    </location>
</feature>
<reference evidence="7 8" key="1">
    <citation type="submission" date="2014-06" db="EMBL/GenBank/DDBJ databases">
        <title>The Genome of the Aflatoxigenic Filamentous Fungus Aspergillus nomius.</title>
        <authorList>
            <person name="Moore M.G."/>
            <person name="Shannon B.M."/>
            <person name="Brian M.M."/>
        </authorList>
    </citation>
    <scope>NUCLEOTIDE SEQUENCE [LARGE SCALE GENOMIC DNA]</scope>
    <source>
        <strain evidence="7 8">NRRL 13137</strain>
    </source>
</reference>
<feature type="compositionally biased region" description="Low complexity" evidence="5">
    <location>
        <begin position="176"/>
        <end position="193"/>
    </location>
</feature>
<keyword evidence="8" id="KW-1185">Reference proteome</keyword>
<feature type="compositionally biased region" description="Low complexity" evidence="5">
    <location>
        <begin position="259"/>
        <end position="276"/>
    </location>
</feature>
<dbReference type="GO" id="GO:0000981">
    <property type="term" value="F:DNA-binding transcription factor activity, RNA polymerase II-specific"/>
    <property type="evidence" value="ECO:0007669"/>
    <property type="project" value="InterPro"/>
</dbReference>
<feature type="region of interest" description="Disordered" evidence="5">
    <location>
        <begin position="229"/>
        <end position="279"/>
    </location>
</feature>
<dbReference type="Pfam" id="PF00172">
    <property type="entry name" value="Zn_clus"/>
    <property type="match status" value="1"/>
</dbReference>
<feature type="compositionally biased region" description="Basic and acidic residues" evidence="5">
    <location>
        <begin position="156"/>
        <end position="171"/>
    </location>
</feature>
<gene>
    <name evidence="7" type="ORF">ANOM_007976</name>
</gene>
<keyword evidence="4" id="KW-0539">Nucleus</keyword>
<keyword evidence="1" id="KW-0805">Transcription regulation</keyword>
<dbReference type="GeneID" id="26809780"/>
<evidence type="ECO:0000259" key="6">
    <source>
        <dbReference type="PROSITE" id="PS50048"/>
    </source>
</evidence>
<sequence length="513" mass="56032">MSMLVHDLGLSRRACDRCHGQKLRCRRENNNEPCVRCQRAGVQCAPRPVRSRHRPRAHTTQQPADISNANPTQSLGKPGCSLAGVGGRPRANPLGKGNPSEQTNKDMAEHFHLSPSSLLDFPTDLDLGLDFASPQSGMDLVPIQNHPESQPFPPEPRSRMGGRFEPDHQSELDTASQSSYLQPSSTSTLLPYSEPATTRSQHRLCLARTVAPKTINVPSQEANNLMDFDHQDGTALNSGSEDTAADSGYGQSVSSRPHSNSSATQSSYSQQTSKPTGDMTSWVRKLSDINVELHQHMLAIPSVDVEHSPLTNSKTSNGPSSPQELAVDRTFKLSHQYTEILSDIFSQYKTRQTYTGSPPAALALDQPSQLLVLSSYLCLVESYDKILQHIKAWTEVRLDMEGSTAEEHFPVQLPSVAIGCFQLPASSSTRPLVLICIIEATMTQIHDQVNEMMRPARTIGEQGTLGGDGLSGVAKVTVQAIRTKEDSTMKLLHEVWRLALRCGDDRKLSAGAG</sequence>
<feature type="region of interest" description="Disordered" evidence="5">
    <location>
        <begin position="48"/>
        <end position="104"/>
    </location>
</feature>
<feature type="region of interest" description="Disordered" evidence="5">
    <location>
        <begin position="145"/>
        <end position="196"/>
    </location>
</feature>
<dbReference type="GO" id="GO:0003677">
    <property type="term" value="F:DNA binding"/>
    <property type="evidence" value="ECO:0007669"/>
    <property type="project" value="UniProtKB-KW"/>
</dbReference>
<dbReference type="GO" id="GO:0009893">
    <property type="term" value="P:positive regulation of metabolic process"/>
    <property type="evidence" value="ECO:0007669"/>
    <property type="project" value="UniProtKB-ARBA"/>
</dbReference>
<evidence type="ECO:0000256" key="1">
    <source>
        <dbReference type="ARBA" id="ARBA00023015"/>
    </source>
</evidence>
<feature type="compositionally biased region" description="Polar residues" evidence="5">
    <location>
        <begin position="309"/>
        <end position="323"/>
    </location>
</feature>
<dbReference type="InterPro" id="IPR036864">
    <property type="entry name" value="Zn2-C6_fun-type_DNA-bd_sf"/>
</dbReference>
<evidence type="ECO:0000313" key="7">
    <source>
        <dbReference type="EMBL" id="KNG84526.1"/>
    </source>
</evidence>
<evidence type="ECO:0000256" key="4">
    <source>
        <dbReference type="ARBA" id="ARBA00023242"/>
    </source>
</evidence>
<evidence type="ECO:0000256" key="2">
    <source>
        <dbReference type="ARBA" id="ARBA00023125"/>
    </source>
</evidence>
<keyword evidence="3" id="KW-0804">Transcription</keyword>
<dbReference type="Gene3D" id="4.10.240.10">
    <property type="entry name" value="Zn(2)-C6 fungal-type DNA-binding domain"/>
    <property type="match status" value="1"/>
</dbReference>
<dbReference type="PROSITE" id="PS50048">
    <property type="entry name" value="ZN2_CY6_FUNGAL_2"/>
    <property type="match status" value="1"/>
</dbReference>
<name>A0A0L1IY97_ASPN3</name>
<dbReference type="CDD" id="cd00067">
    <property type="entry name" value="GAL4"/>
    <property type="match status" value="1"/>
</dbReference>
<dbReference type="RefSeq" id="XP_015405449.1">
    <property type="nucleotide sequence ID" value="XM_015553232.1"/>
</dbReference>
<feature type="domain" description="Zn(2)-C6 fungal-type" evidence="6">
    <location>
        <begin position="14"/>
        <end position="44"/>
    </location>
</feature>
<evidence type="ECO:0000256" key="5">
    <source>
        <dbReference type="SAM" id="MobiDB-lite"/>
    </source>
</evidence>
<organism evidence="7 8">
    <name type="scientific">Aspergillus nomiae NRRL (strain ATCC 15546 / NRRL 13137 / CBS 260.88 / M93)</name>
    <dbReference type="NCBI Taxonomy" id="1509407"/>
    <lineage>
        <taxon>Eukaryota</taxon>
        <taxon>Fungi</taxon>
        <taxon>Dikarya</taxon>
        <taxon>Ascomycota</taxon>
        <taxon>Pezizomycotina</taxon>
        <taxon>Eurotiomycetes</taxon>
        <taxon>Eurotiomycetidae</taxon>
        <taxon>Eurotiales</taxon>
        <taxon>Aspergillaceae</taxon>
        <taxon>Aspergillus</taxon>
        <taxon>Aspergillus subgen. Circumdati</taxon>
    </lineage>
</organism>
<keyword evidence="2" id="KW-0238">DNA-binding</keyword>
<dbReference type="AlphaFoldDB" id="A0A0L1IY97"/>
<proteinExistence type="predicted"/>
<dbReference type="InterPro" id="IPR001138">
    <property type="entry name" value="Zn2Cys6_DnaBD"/>
</dbReference>
<dbReference type="OrthoDB" id="4330117at2759"/>
<dbReference type="SUPFAM" id="SSF57701">
    <property type="entry name" value="Zn2/Cys6 DNA-binding domain"/>
    <property type="match status" value="1"/>
</dbReference>
<protein>
    <recommendedName>
        <fullName evidence="6">Zn(2)-C6 fungal-type domain-containing protein</fullName>
    </recommendedName>
</protein>
<evidence type="ECO:0000313" key="8">
    <source>
        <dbReference type="Proteomes" id="UP000037505"/>
    </source>
</evidence>
<comment type="caution">
    <text evidence="7">The sequence shown here is derived from an EMBL/GenBank/DDBJ whole genome shotgun (WGS) entry which is preliminary data.</text>
</comment>
<feature type="region of interest" description="Disordered" evidence="5">
    <location>
        <begin position="304"/>
        <end position="324"/>
    </location>
</feature>
<dbReference type="GO" id="GO:0008270">
    <property type="term" value="F:zinc ion binding"/>
    <property type="evidence" value="ECO:0007669"/>
    <property type="project" value="InterPro"/>
</dbReference>
<feature type="compositionally biased region" description="Polar residues" evidence="5">
    <location>
        <begin position="58"/>
        <end position="75"/>
    </location>
</feature>
<evidence type="ECO:0000256" key="3">
    <source>
        <dbReference type="ARBA" id="ARBA00023163"/>
    </source>
</evidence>
<accession>A0A0L1IY97</accession>
<dbReference type="EMBL" id="JNOM01000202">
    <property type="protein sequence ID" value="KNG84526.1"/>
    <property type="molecule type" value="Genomic_DNA"/>
</dbReference>